<protein>
    <submittedName>
        <fullName evidence="3">Uncharacterized protein</fullName>
    </submittedName>
</protein>
<dbReference type="AlphaFoldDB" id="A0A0K0DN29"/>
<reference evidence="2" key="1">
    <citation type="submission" date="2012-09" db="EMBL/GenBank/DDBJ databases">
        <authorList>
            <person name="Martin A.A."/>
        </authorList>
    </citation>
    <scope>NUCLEOTIDE SEQUENCE</scope>
</reference>
<proteinExistence type="predicted"/>
<dbReference type="WBParaSite" id="ACAC_0001314801-mRNA-1">
    <property type="protein sequence ID" value="ACAC_0001314801-mRNA-1"/>
    <property type="gene ID" value="ACAC_0001314801"/>
</dbReference>
<feature type="region of interest" description="Disordered" evidence="1">
    <location>
        <begin position="1"/>
        <end position="80"/>
    </location>
</feature>
<keyword evidence="2" id="KW-1185">Reference proteome</keyword>
<feature type="compositionally biased region" description="Low complexity" evidence="1">
    <location>
        <begin position="30"/>
        <end position="76"/>
    </location>
</feature>
<organism evidence="2 3">
    <name type="scientific">Angiostrongylus cantonensis</name>
    <name type="common">Rat lungworm</name>
    <dbReference type="NCBI Taxonomy" id="6313"/>
    <lineage>
        <taxon>Eukaryota</taxon>
        <taxon>Metazoa</taxon>
        <taxon>Ecdysozoa</taxon>
        <taxon>Nematoda</taxon>
        <taxon>Chromadorea</taxon>
        <taxon>Rhabditida</taxon>
        <taxon>Rhabditina</taxon>
        <taxon>Rhabditomorpha</taxon>
        <taxon>Strongyloidea</taxon>
        <taxon>Metastrongylidae</taxon>
        <taxon>Angiostrongylus</taxon>
    </lineage>
</organism>
<accession>A0A0K0DN29</accession>
<reference evidence="3" key="2">
    <citation type="submission" date="2017-02" db="UniProtKB">
        <authorList>
            <consortium name="WormBaseParasite"/>
        </authorList>
    </citation>
    <scope>IDENTIFICATION</scope>
</reference>
<name>A0A0K0DN29_ANGCA</name>
<evidence type="ECO:0000313" key="3">
    <source>
        <dbReference type="WBParaSite" id="ACAC_0001314801-mRNA-1"/>
    </source>
</evidence>
<sequence length="104" mass="10474">MHGSGYPPSDVNMAPLSRTTPLSIARAPISSGTSGSTTTQAATTGSTTPLAATTTGTTTVGTTAATTSAPRPSSVSLEKTDELTRKEVGKHDEHILQSILTSGC</sequence>
<dbReference type="Proteomes" id="UP000035642">
    <property type="component" value="Unassembled WGS sequence"/>
</dbReference>
<evidence type="ECO:0000256" key="1">
    <source>
        <dbReference type="SAM" id="MobiDB-lite"/>
    </source>
</evidence>
<evidence type="ECO:0000313" key="2">
    <source>
        <dbReference type="Proteomes" id="UP000035642"/>
    </source>
</evidence>